<protein>
    <submittedName>
        <fullName evidence="3">Uncharacterized protein</fullName>
    </submittedName>
</protein>
<feature type="transmembrane region" description="Helical" evidence="2">
    <location>
        <begin position="85"/>
        <end position="104"/>
    </location>
</feature>
<keyword evidence="2" id="KW-0472">Membrane</keyword>
<evidence type="ECO:0000313" key="4">
    <source>
        <dbReference type="Proteomes" id="UP000005237"/>
    </source>
</evidence>
<keyword evidence="2" id="KW-1133">Transmembrane helix</keyword>
<accession>A0A8R1DW03</accession>
<dbReference type="EnsemblMetazoa" id="CJA12306.1">
    <property type="protein sequence ID" value="CJA12306.1"/>
    <property type="gene ID" value="WBGene00131510"/>
</dbReference>
<keyword evidence="4" id="KW-1185">Reference proteome</keyword>
<name>A0A8R1DW03_CAEJA</name>
<reference evidence="3" key="2">
    <citation type="submission" date="2022-06" db="UniProtKB">
        <authorList>
            <consortium name="EnsemblMetazoa"/>
        </authorList>
    </citation>
    <scope>IDENTIFICATION</scope>
    <source>
        <strain evidence="3">DF5081</strain>
    </source>
</reference>
<evidence type="ECO:0000256" key="2">
    <source>
        <dbReference type="SAM" id="Phobius"/>
    </source>
</evidence>
<feature type="region of interest" description="Disordered" evidence="1">
    <location>
        <begin position="362"/>
        <end position="391"/>
    </location>
</feature>
<evidence type="ECO:0000256" key="1">
    <source>
        <dbReference type="SAM" id="MobiDB-lite"/>
    </source>
</evidence>
<dbReference type="Proteomes" id="UP000005237">
    <property type="component" value="Unassembled WGS sequence"/>
</dbReference>
<feature type="transmembrane region" description="Helical" evidence="2">
    <location>
        <begin position="60"/>
        <end position="79"/>
    </location>
</feature>
<proteinExistence type="predicted"/>
<dbReference type="AlphaFoldDB" id="A0A8R1DW03"/>
<reference evidence="4" key="1">
    <citation type="submission" date="2010-08" db="EMBL/GenBank/DDBJ databases">
        <authorList>
            <consortium name="Caenorhabditis japonica Sequencing Consortium"/>
            <person name="Wilson R.K."/>
        </authorList>
    </citation>
    <scope>NUCLEOTIDE SEQUENCE [LARGE SCALE GENOMIC DNA]</scope>
    <source>
        <strain evidence="4">DF5081</strain>
    </source>
</reference>
<feature type="transmembrane region" description="Helical" evidence="2">
    <location>
        <begin position="116"/>
        <end position="138"/>
    </location>
</feature>
<feature type="transmembrane region" description="Helical" evidence="2">
    <location>
        <begin position="158"/>
        <end position="178"/>
    </location>
</feature>
<keyword evidence="2" id="KW-0812">Transmembrane</keyword>
<evidence type="ECO:0000313" key="3">
    <source>
        <dbReference type="EnsemblMetazoa" id="CJA12306.1"/>
    </source>
</evidence>
<sequence>MNEDNHESSSSGCDNQIEFLVSETERRRRVNRLDTEVHKLGYDPFSYCGRRVHVLLLTKLISILTIPFYIAIIVFISFFGNATSVMFSVIILGSVIIFTCYGAFRGAKMCLIPFMILQLVFLIYDLILIVILLVAVAFPRMFLSALLRLPLENMPFGTNQVLLACSLLLALLIAPLVWTTHVVYIDFLFISQVDETLHLLKESRFYSGQFYSEQFYSEQFYSEQFYSGQFYSGQFYSGQFYSGQFYSGQFYSGQFYSGQFYSGQFYSGQFYSGQFYSGQFYSGQFYSGQFYSGQFYSEQFYSGQFYSGQFYSGQFYSGQFYSGQFYSGQFYSGQFYSGQFYSGQFYSGQFYSRHIAATQLPKSRHTAAKEPPHSCQRAATQPPNSRQIAAK</sequence>
<feature type="compositionally biased region" description="Polar residues" evidence="1">
    <location>
        <begin position="377"/>
        <end position="391"/>
    </location>
</feature>
<organism evidence="3 4">
    <name type="scientific">Caenorhabditis japonica</name>
    <dbReference type="NCBI Taxonomy" id="281687"/>
    <lineage>
        <taxon>Eukaryota</taxon>
        <taxon>Metazoa</taxon>
        <taxon>Ecdysozoa</taxon>
        <taxon>Nematoda</taxon>
        <taxon>Chromadorea</taxon>
        <taxon>Rhabditida</taxon>
        <taxon>Rhabditina</taxon>
        <taxon>Rhabditomorpha</taxon>
        <taxon>Rhabditoidea</taxon>
        <taxon>Rhabditidae</taxon>
        <taxon>Peloderinae</taxon>
        <taxon>Caenorhabditis</taxon>
    </lineage>
</organism>